<dbReference type="InterPro" id="IPR000212">
    <property type="entry name" value="DNA_helicase_UvrD/REP"/>
</dbReference>
<evidence type="ECO:0000256" key="4">
    <source>
        <dbReference type="ARBA" id="ARBA00022801"/>
    </source>
</evidence>
<evidence type="ECO:0000256" key="6">
    <source>
        <dbReference type="ARBA" id="ARBA00022839"/>
    </source>
</evidence>
<dbReference type="GO" id="GO:0005524">
    <property type="term" value="F:ATP binding"/>
    <property type="evidence" value="ECO:0007669"/>
    <property type="project" value="UniProtKB-UniRule"/>
</dbReference>
<evidence type="ECO:0000313" key="18">
    <source>
        <dbReference type="Proteomes" id="UP001310022"/>
    </source>
</evidence>
<keyword evidence="8" id="KW-0238">DNA-binding</keyword>
<dbReference type="RefSeq" id="WP_338235821.1">
    <property type="nucleotide sequence ID" value="NZ_BQKE01000001.1"/>
</dbReference>
<keyword evidence="3" id="KW-0227">DNA damage</keyword>
<dbReference type="InterPro" id="IPR014017">
    <property type="entry name" value="DNA_helicase_UvrD-like_C"/>
</dbReference>
<feature type="domain" description="UvrD-like helicase ATP-binding" evidence="15">
    <location>
        <begin position="1"/>
        <end position="483"/>
    </location>
</feature>
<evidence type="ECO:0000256" key="5">
    <source>
        <dbReference type="ARBA" id="ARBA00022806"/>
    </source>
</evidence>
<dbReference type="InterPro" id="IPR038726">
    <property type="entry name" value="PDDEXK_AddAB-type"/>
</dbReference>
<evidence type="ECO:0000259" key="15">
    <source>
        <dbReference type="PROSITE" id="PS51198"/>
    </source>
</evidence>
<keyword evidence="18" id="KW-1185">Reference proteome</keyword>
<dbReference type="Gene3D" id="3.90.320.10">
    <property type="match status" value="1"/>
</dbReference>
<accession>A0AAN4VV17</accession>
<keyword evidence="9" id="KW-0234">DNA repair</keyword>
<dbReference type="GO" id="GO:0000725">
    <property type="term" value="P:recombinational repair"/>
    <property type="evidence" value="ECO:0007669"/>
    <property type="project" value="TreeGrafter"/>
</dbReference>
<evidence type="ECO:0000256" key="3">
    <source>
        <dbReference type="ARBA" id="ARBA00022763"/>
    </source>
</evidence>
<keyword evidence="6" id="KW-0269">Exonuclease</keyword>
<dbReference type="PANTHER" id="PTHR11070:SF67">
    <property type="entry name" value="DNA 3'-5' HELICASE"/>
    <property type="match status" value="1"/>
</dbReference>
<dbReference type="Pfam" id="PF00580">
    <property type="entry name" value="UvrD-helicase"/>
    <property type="match status" value="1"/>
</dbReference>
<feature type="binding site" evidence="14">
    <location>
        <begin position="18"/>
        <end position="25"/>
    </location>
    <ligand>
        <name>ATP</name>
        <dbReference type="ChEBI" id="CHEBI:30616"/>
    </ligand>
</feature>
<evidence type="ECO:0000256" key="8">
    <source>
        <dbReference type="ARBA" id="ARBA00023125"/>
    </source>
</evidence>
<evidence type="ECO:0000256" key="14">
    <source>
        <dbReference type="PROSITE-ProRule" id="PRU00560"/>
    </source>
</evidence>
<sequence length="1113" mass="127773">MSISTLSEKAAEFKVYKAAAGSGKTYTLAKEFIALAISERYHFRHILAVTFTNKATQEMKDRMLLFMHEIAQGRQEEMCKDIAQNYLGLPEKEVKQRCAEELKNILHAYSQFRVTTIDSFFQEVVRAFAKDLGLHGDARIELDQASVMENVVERLMNKLGRDAELTSWMVAFAEEKLEHNERWDVRDGLQRFASQLLSEEFKVFEEALRQQVKEEDKIKSFRDVLQKIVGNFENRLDSIGKKAMGLIEQHGLSLEAFPYKAASFASFFVKIQEERKDYKAGSRVLAAQDEPSKWMKKKNDPNEAAITAIFEPVNALLKEAVSIVQEDYGRYFICKMVRSQVYYIGLFARILEELQAYREEQNMMLISDTSDFLKKIIYNGAGEDQDFEDSPIPPYIYERVGSKYAHFLIDEFQDTSGFQWKNFRPLITNALAEGHTSLVVGDVKQSIYRWRNGDWRLLLNQIYSDIQNPRPTDCLLDTNWRSYQNIIEFNNALFQEAPVLLADFLRQGKGDLSAEGIAFVEEKADDIEKAYEGVAQRVSPGKLAHEVKGFVESHFINLENSRSSTEFKEKALEKLPSLLEHYFQNGYRPKDISFLVRTKSEGQEVAARLLAYGQDSGQEDLFRVVSSESLYIGEASSVQLLLASMRWLVKQEDPQAIVQLVYAYQQVFQPEIDQHACFVADVEDPLFPQAVKEACHSFLKLPLFELAEQLIDLLGICKAEEGIGNVEIAYVQAFLDAVMEFSQGEYDDLNAFLEWWDKTGARKAIRIPDSLDAMQIMTIHKSKGLEFRIVVVPFCNWDMDHSATKAPTLWASADQAPLNALERVPVRYTKDLAQSPFWEDYLEEWVKIHFDNLNILYVATTRAEEGLLTLSPQSKGEKISNAADLLKMSLQRFGEEAQWEMGEEGDIYRRGTIGSAEIKDKKGKQERILKKLSFFDWRNDRLKISRQSEILNQDFLETEEKVNYGVLVHDILSRIRTMDQVEDALSMARMEGEIDAEQEAQLKKQIDVLMKNTLVASWFAPGPIIKTEVPVLPKEGKAVRLDRVVLSEDSATIVDYKTGLEKSQDIRQVQSYMYMMRDMGYKKVKGYLLYLNDGRTKEVFIKKAKDDGQMSLF</sequence>
<dbReference type="EC" id="5.6.2.4" evidence="12"/>
<dbReference type="GO" id="GO:0005829">
    <property type="term" value="C:cytosol"/>
    <property type="evidence" value="ECO:0007669"/>
    <property type="project" value="TreeGrafter"/>
</dbReference>
<dbReference type="PROSITE" id="PS51217">
    <property type="entry name" value="UVRD_HELICASE_CTER"/>
    <property type="match status" value="1"/>
</dbReference>
<dbReference type="GO" id="GO:0043138">
    <property type="term" value="F:3'-5' DNA helicase activity"/>
    <property type="evidence" value="ECO:0007669"/>
    <property type="project" value="UniProtKB-EC"/>
</dbReference>
<keyword evidence="4 14" id="KW-0378">Hydrolase</keyword>
<keyword evidence="1" id="KW-0540">Nuclease</keyword>
<proteinExistence type="predicted"/>
<gene>
    <name evidence="17" type="ORF">PEDI_04690</name>
</gene>
<dbReference type="InterPro" id="IPR027417">
    <property type="entry name" value="P-loop_NTPase"/>
</dbReference>
<dbReference type="Proteomes" id="UP001310022">
    <property type="component" value="Unassembled WGS sequence"/>
</dbReference>
<organism evidence="17 18">
    <name type="scientific">Persicobacter diffluens</name>
    <dbReference type="NCBI Taxonomy" id="981"/>
    <lineage>
        <taxon>Bacteria</taxon>
        <taxon>Pseudomonadati</taxon>
        <taxon>Bacteroidota</taxon>
        <taxon>Cytophagia</taxon>
        <taxon>Cytophagales</taxon>
        <taxon>Persicobacteraceae</taxon>
        <taxon>Persicobacter</taxon>
    </lineage>
</organism>
<evidence type="ECO:0000256" key="9">
    <source>
        <dbReference type="ARBA" id="ARBA00023204"/>
    </source>
</evidence>
<dbReference type="Gene3D" id="3.40.50.300">
    <property type="entry name" value="P-loop containing nucleotide triphosphate hydrolases"/>
    <property type="match status" value="3"/>
</dbReference>
<dbReference type="InterPro" id="IPR011604">
    <property type="entry name" value="PDDEXK-like_dom_sf"/>
</dbReference>
<comment type="catalytic activity">
    <reaction evidence="13">
        <text>ATP + H2O = ADP + phosphate + H(+)</text>
        <dbReference type="Rhea" id="RHEA:13065"/>
        <dbReference type="ChEBI" id="CHEBI:15377"/>
        <dbReference type="ChEBI" id="CHEBI:15378"/>
        <dbReference type="ChEBI" id="CHEBI:30616"/>
        <dbReference type="ChEBI" id="CHEBI:43474"/>
        <dbReference type="ChEBI" id="CHEBI:456216"/>
        <dbReference type="EC" id="5.6.2.4"/>
    </reaction>
</comment>
<evidence type="ECO:0000256" key="1">
    <source>
        <dbReference type="ARBA" id="ARBA00022722"/>
    </source>
</evidence>
<evidence type="ECO:0000313" key="17">
    <source>
        <dbReference type="EMBL" id="GJM59917.1"/>
    </source>
</evidence>
<dbReference type="GO" id="GO:0003677">
    <property type="term" value="F:DNA binding"/>
    <property type="evidence" value="ECO:0007669"/>
    <property type="project" value="UniProtKB-KW"/>
</dbReference>
<reference evidence="17 18" key="1">
    <citation type="submission" date="2021-12" db="EMBL/GenBank/DDBJ databases">
        <title>Genome sequencing of bacteria with rrn-lacking chromosome and rrn-plasmid.</title>
        <authorList>
            <person name="Anda M."/>
            <person name="Iwasaki W."/>
        </authorList>
    </citation>
    <scope>NUCLEOTIDE SEQUENCE [LARGE SCALE GENOMIC DNA]</scope>
    <source>
        <strain evidence="17 18">NBRC 15940</strain>
    </source>
</reference>
<dbReference type="EMBL" id="BQKE01000001">
    <property type="protein sequence ID" value="GJM59917.1"/>
    <property type="molecule type" value="Genomic_DNA"/>
</dbReference>
<dbReference type="SUPFAM" id="SSF52540">
    <property type="entry name" value="P-loop containing nucleoside triphosphate hydrolases"/>
    <property type="match status" value="1"/>
</dbReference>
<protein>
    <recommendedName>
        <fullName evidence="12">DNA 3'-5' helicase</fullName>
        <ecNumber evidence="12">5.6.2.4</ecNumber>
    </recommendedName>
</protein>
<dbReference type="Pfam" id="PF12705">
    <property type="entry name" value="PDDEXK_1"/>
    <property type="match status" value="1"/>
</dbReference>
<dbReference type="PROSITE" id="PS51198">
    <property type="entry name" value="UVRD_HELICASE_ATP_BIND"/>
    <property type="match status" value="1"/>
</dbReference>
<evidence type="ECO:0000256" key="12">
    <source>
        <dbReference type="ARBA" id="ARBA00034808"/>
    </source>
</evidence>
<evidence type="ECO:0000256" key="11">
    <source>
        <dbReference type="ARBA" id="ARBA00034617"/>
    </source>
</evidence>
<keyword evidence="5 14" id="KW-0347">Helicase</keyword>
<dbReference type="GO" id="GO:0004527">
    <property type="term" value="F:exonuclease activity"/>
    <property type="evidence" value="ECO:0007669"/>
    <property type="project" value="UniProtKB-KW"/>
</dbReference>
<comment type="catalytic activity">
    <reaction evidence="11">
        <text>Couples ATP hydrolysis with the unwinding of duplex DNA by translocating in the 3'-5' direction.</text>
        <dbReference type="EC" id="5.6.2.4"/>
    </reaction>
</comment>
<name>A0AAN4VV17_9BACT</name>
<comment type="caution">
    <text evidence="17">The sequence shown here is derived from an EMBL/GenBank/DDBJ whole genome shotgun (WGS) entry which is preliminary data.</text>
</comment>
<keyword evidence="10" id="KW-0413">Isomerase</keyword>
<dbReference type="PANTHER" id="PTHR11070">
    <property type="entry name" value="UVRD / RECB / PCRA DNA HELICASE FAMILY MEMBER"/>
    <property type="match status" value="1"/>
</dbReference>
<dbReference type="Gene3D" id="1.10.3170.10">
    <property type="entry name" value="Recbcd, chain B, domain 2"/>
    <property type="match status" value="1"/>
</dbReference>
<evidence type="ECO:0000259" key="16">
    <source>
        <dbReference type="PROSITE" id="PS51217"/>
    </source>
</evidence>
<evidence type="ECO:0000256" key="2">
    <source>
        <dbReference type="ARBA" id="ARBA00022741"/>
    </source>
</evidence>
<dbReference type="AlphaFoldDB" id="A0AAN4VV17"/>
<feature type="domain" description="UvrD-like helicase C-terminal" evidence="16">
    <location>
        <begin position="484"/>
        <end position="784"/>
    </location>
</feature>
<keyword evidence="2 14" id="KW-0547">Nucleotide-binding</keyword>
<evidence type="ECO:0000256" key="13">
    <source>
        <dbReference type="ARBA" id="ARBA00048988"/>
    </source>
</evidence>
<dbReference type="InterPro" id="IPR014016">
    <property type="entry name" value="UvrD-like_ATP-bd"/>
</dbReference>
<keyword evidence="7 14" id="KW-0067">ATP-binding</keyword>
<evidence type="ECO:0000256" key="10">
    <source>
        <dbReference type="ARBA" id="ARBA00023235"/>
    </source>
</evidence>
<evidence type="ECO:0000256" key="7">
    <source>
        <dbReference type="ARBA" id="ARBA00022840"/>
    </source>
</evidence>